<keyword evidence="5" id="KW-1185">Reference proteome</keyword>
<evidence type="ECO:0000259" key="2">
    <source>
        <dbReference type="PROSITE" id="PS50110"/>
    </source>
</evidence>
<dbReference type="PROSITE" id="PS51833">
    <property type="entry name" value="HDOD"/>
    <property type="match status" value="1"/>
</dbReference>
<dbReference type="SMART" id="SM00448">
    <property type="entry name" value="REC"/>
    <property type="match status" value="1"/>
</dbReference>
<evidence type="ECO:0000313" key="4">
    <source>
        <dbReference type="EMBL" id="MBB1126383.1"/>
    </source>
</evidence>
<dbReference type="CDD" id="cd00156">
    <property type="entry name" value="REC"/>
    <property type="match status" value="1"/>
</dbReference>
<comment type="caution">
    <text evidence="4">The sequence shown here is derived from an EMBL/GenBank/DDBJ whole genome shotgun (WGS) entry which is preliminary data.</text>
</comment>
<dbReference type="PROSITE" id="PS50110">
    <property type="entry name" value="RESPONSE_REGULATORY"/>
    <property type="match status" value="1"/>
</dbReference>
<accession>A0A839HBM7</accession>
<organism evidence="4 5">
    <name type="scientific">Thiospirillum jenense</name>
    <dbReference type="NCBI Taxonomy" id="1653858"/>
    <lineage>
        <taxon>Bacteria</taxon>
        <taxon>Pseudomonadati</taxon>
        <taxon>Pseudomonadota</taxon>
        <taxon>Gammaproteobacteria</taxon>
        <taxon>Chromatiales</taxon>
        <taxon>Chromatiaceae</taxon>
        <taxon>Thiospirillum</taxon>
    </lineage>
</organism>
<sequence length="378" mass="41995">MQVMIVEDDTSTAMLLERLIKRIWANSSVYVFNEVSAAFIHWREQGTDLLLVDMGLPGVGGMALLEQIHRVGRGKTVPVIVSGHANRSFVIEARHYGVRDYIVKPFSAKALMVRLSELMATAKVRTDSAPHFESFVAFVEYHLQANNLSLPMSPELAHTIETLEHEHKLNKTVIVKNWELEPALVGRLIGAANTGSYNTTMRVIDNFKEAVEQLGTTAVTNLAIELSLHPGSELTLEPLQKRAEQLCDHGKKLAAQVTELAKKVDGDGGACRAAAVLHGAGDLALLQLMQAWHDDQHPIDVNRCDQWLTSYRTTARDQLGIQWHLPLDMRRRINAIDQLPEGAIKVDMLLERIAALTLAGDSDQEELKTLRERAGLSK</sequence>
<gene>
    <name evidence="4" type="ORF">HUK38_09070</name>
</gene>
<proteinExistence type="predicted"/>
<dbReference type="PANTHER" id="PTHR45526">
    <property type="entry name" value="TRANSCRIPTIONAL REGULATORY PROTEIN DPIA"/>
    <property type="match status" value="1"/>
</dbReference>
<dbReference type="PANTHER" id="PTHR45526:SF1">
    <property type="entry name" value="TRANSCRIPTIONAL REGULATORY PROTEIN DCUR-RELATED"/>
    <property type="match status" value="1"/>
</dbReference>
<dbReference type="SUPFAM" id="SSF52172">
    <property type="entry name" value="CheY-like"/>
    <property type="match status" value="1"/>
</dbReference>
<dbReference type="InterPro" id="IPR011006">
    <property type="entry name" value="CheY-like_superfamily"/>
</dbReference>
<evidence type="ECO:0000256" key="1">
    <source>
        <dbReference type="PROSITE-ProRule" id="PRU00169"/>
    </source>
</evidence>
<dbReference type="InterPro" id="IPR051271">
    <property type="entry name" value="2C-system_Tx_regulators"/>
</dbReference>
<dbReference type="Gene3D" id="1.10.3210.10">
    <property type="entry name" value="Hypothetical protein af1432"/>
    <property type="match status" value="1"/>
</dbReference>
<keyword evidence="1" id="KW-0597">Phosphoprotein</keyword>
<dbReference type="InterPro" id="IPR013976">
    <property type="entry name" value="HDOD"/>
</dbReference>
<feature type="modified residue" description="4-aspartylphosphate" evidence="1">
    <location>
        <position position="53"/>
    </location>
</feature>
<evidence type="ECO:0000313" key="5">
    <source>
        <dbReference type="Proteomes" id="UP000548632"/>
    </source>
</evidence>
<dbReference type="AlphaFoldDB" id="A0A839HBM7"/>
<dbReference type="EMBL" id="JABVCQ010000017">
    <property type="protein sequence ID" value="MBB1126383.1"/>
    <property type="molecule type" value="Genomic_DNA"/>
</dbReference>
<name>A0A839HBM7_9GAMM</name>
<dbReference type="InterPro" id="IPR001789">
    <property type="entry name" value="Sig_transdc_resp-reg_receiver"/>
</dbReference>
<feature type="domain" description="HDOD" evidence="3">
    <location>
        <begin position="150"/>
        <end position="339"/>
    </location>
</feature>
<dbReference type="GO" id="GO:0000156">
    <property type="term" value="F:phosphorelay response regulator activity"/>
    <property type="evidence" value="ECO:0007669"/>
    <property type="project" value="TreeGrafter"/>
</dbReference>
<protein>
    <submittedName>
        <fullName evidence="4">Response regulator</fullName>
    </submittedName>
</protein>
<dbReference type="Proteomes" id="UP000548632">
    <property type="component" value="Unassembled WGS sequence"/>
</dbReference>
<reference evidence="4 5" key="1">
    <citation type="journal article" date="2020" name="Arch. Microbiol.">
        <title>The genome sequence of the giant phototrophic gammaproteobacterium Thiospirillum jenense gives insight into its physiological properties and phylogenetic relationships.</title>
        <authorList>
            <person name="Imhoff J.F."/>
            <person name="Meyer T.E."/>
            <person name="Kyndt J.A."/>
        </authorList>
    </citation>
    <scope>NUCLEOTIDE SEQUENCE [LARGE SCALE GENOMIC DNA]</scope>
    <source>
        <strain evidence="4 5">DSM 216</strain>
    </source>
</reference>
<feature type="domain" description="Response regulatory" evidence="2">
    <location>
        <begin position="2"/>
        <end position="119"/>
    </location>
</feature>
<dbReference type="Pfam" id="PF08668">
    <property type="entry name" value="HDOD"/>
    <property type="match status" value="1"/>
</dbReference>
<dbReference type="Pfam" id="PF00072">
    <property type="entry name" value="Response_reg"/>
    <property type="match status" value="1"/>
</dbReference>
<dbReference type="Gene3D" id="3.40.50.2300">
    <property type="match status" value="1"/>
</dbReference>
<evidence type="ECO:0000259" key="3">
    <source>
        <dbReference type="PROSITE" id="PS51833"/>
    </source>
</evidence>
<dbReference type="SUPFAM" id="SSF109604">
    <property type="entry name" value="HD-domain/PDEase-like"/>
    <property type="match status" value="1"/>
</dbReference>